<dbReference type="InterPro" id="IPR037912">
    <property type="entry name" value="MCRS1"/>
</dbReference>
<sequence length="714" mass="78430">MGALAQVVPWIPEDDLLLKNAIEAGASLESLAKGAVQFSRRFSIRELQDRWHALLYDPVVSAEAAFRMAELERTNPNFPTKFARTGNSKENKTSSMKRKAEKLRSTYHSLRKKFRTEPFNSLDLAFLVPPNDGHFMDIGDATHFGLEDSHMDIIHNAFPEILGDGGCVVNHVVSEDNIQGDISYVGGDNLAYAEHAGPSECDAVHRDSEQKVENFAHDPNATTMPSADNYLEQLSTSLFKEEEPFMDIDGKEIDNSYYAGLSSLLVNPANDTNHGALPISAEQDPSMAQTHPADATPVDHVMPVLDGTLAMSSMECRPLFDTAALDPHPEVVGGVICCLLNQEDTDIPCNDDIFQSSNSHPMSVSSLARRNFKDTSNPVTSSVRELSAGRERSEGHSLHTQKKMPGRLQVSSKVKAEIGQPSQGIKFRGLTTPESHNTVGAGASTSSAQPCSNTLLSDGTGVKDGIKESAGGKLIIGFDSHGSYPENDIGNSNEEKVVLPIHEAPHAKAANDGLTEMLDPGLEITHTEADGYAFESDEDLPNYSDIEAMILDMDLDPDDQDTFDLEVSKYQSQDMKRTIIRLEQAAHSYMQRAIASRGAFAVLYGRYSKHYIKKPEVLVGRSTEDLAVDIDLGREKRGSKISRRQAIIRLGDDGSFHMKNLGKYSISVNEKEVDPGQTLILKSDCLVEIRGMPFIFEANQSRMKEYLKRTGRGN</sequence>
<dbReference type="InterPro" id="IPR025999">
    <property type="entry name" value="MCRS_N"/>
</dbReference>
<evidence type="ECO:0000313" key="4">
    <source>
        <dbReference type="Proteomes" id="UP000467841"/>
    </source>
</evidence>
<proteinExistence type="predicted"/>
<reference evidence="3" key="1">
    <citation type="submission" date="2020-01" db="EMBL/GenBank/DDBJ databases">
        <authorList>
            <person name="Mishra B."/>
        </authorList>
    </citation>
    <scope>NUCLEOTIDE SEQUENCE [LARGE SCALE GENOMIC DNA]</scope>
</reference>
<feature type="compositionally biased region" description="Polar residues" evidence="1">
    <location>
        <begin position="358"/>
        <end position="384"/>
    </location>
</feature>
<feature type="compositionally biased region" description="Basic and acidic residues" evidence="1">
    <location>
        <begin position="387"/>
        <end position="397"/>
    </location>
</feature>
<dbReference type="InterPro" id="IPR000253">
    <property type="entry name" value="FHA_dom"/>
</dbReference>
<feature type="domain" description="FHA" evidence="2">
    <location>
        <begin position="617"/>
        <end position="673"/>
    </location>
</feature>
<dbReference type="Gene3D" id="2.60.200.20">
    <property type="match status" value="1"/>
</dbReference>
<dbReference type="OrthoDB" id="10262769at2759"/>
<dbReference type="PROSITE" id="PS50006">
    <property type="entry name" value="FHA_DOMAIN"/>
    <property type="match status" value="1"/>
</dbReference>
<protein>
    <recommendedName>
        <fullName evidence="2">FHA domain-containing protein</fullName>
    </recommendedName>
</protein>
<dbReference type="GO" id="GO:0002151">
    <property type="term" value="F:G-quadruplex RNA binding"/>
    <property type="evidence" value="ECO:0007669"/>
    <property type="project" value="InterPro"/>
</dbReference>
<dbReference type="InterPro" id="IPR008984">
    <property type="entry name" value="SMAD_FHA_dom_sf"/>
</dbReference>
<dbReference type="FunFam" id="2.60.200.20:FF:000052">
    <property type="entry name" value="Microspherule protein 1"/>
    <property type="match status" value="1"/>
</dbReference>
<dbReference type="SUPFAM" id="SSF49879">
    <property type="entry name" value="SMAD/FHA domain"/>
    <property type="match status" value="1"/>
</dbReference>
<organism evidence="3 4">
    <name type="scientific">Microthlaspi erraticum</name>
    <dbReference type="NCBI Taxonomy" id="1685480"/>
    <lineage>
        <taxon>Eukaryota</taxon>
        <taxon>Viridiplantae</taxon>
        <taxon>Streptophyta</taxon>
        <taxon>Embryophyta</taxon>
        <taxon>Tracheophyta</taxon>
        <taxon>Spermatophyta</taxon>
        <taxon>Magnoliopsida</taxon>
        <taxon>eudicotyledons</taxon>
        <taxon>Gunneridae</taxon>
        <taxon>Pentapetalae</taxon>
        <taxon>rosids</taxon>
        <taxon>malvids</taxon>
        <taxon>Brassicales</taxon>
        <taxon>Brassicaceae</taxon>
        <taxon>Coluteocarpeae</taxon>
        <taxon>Microthlaspi</taxon>
    </lineage>
</organism>
<dbReference type="PANTHER" id="PTHR13233:SF0">
    <property type="entry name" value="MICROSPHERULE PROTEIN 1"/>
    <property type="match status" value="1"/>
</dbReference>
<keyword evidence="4" id="KW-1185">Reference proteome</keyword>
<comment type="caution">
    <text evidence="3">The sequence shown here is derived from an EMBL/GenBank/DDBJ whole genome shotgun (WGS) entry which is preliminary data.</text>
</comment>
<feature type="region of interest" description="Disordered" evidence="1">
    <location>
        <begin position="358"/>
        <end position="452"/>
    </location>
</feature>
<dbReference type="Pfam" id="PF13325">
    <property type="entry name" value="MCRS_N"/>
    <property type="match status" value="1"/>
</dbReference>
<dbReference type="SMART" id="SM00240">
    <property type="entry name" value="FHA"/>
    <property type="match status" value="1"/>
</dbReference>
<dbReference type="Pfam" id="PF00498">
    <property type="entry name" value="FHA"/>
    <property type="match status" value="1"/>
</dbReference>
<feature type="compositionally biased region" description="Polar residues" evidence="1">
    <location>
        <begin position="432"/>
        <end position="452"/>
    </location>
</feature>
<dbReference type="EMBL" id="CACVBM020001340">
    <property type="protein sequence ID" value="CAA7046169.1"/>
    <property type="molecule type" value="Genomic_DNA"/>
</dbReference>
<evidence type="ECO:0000313" key="3">
    <source>
        <dbReference type="EMBL" id="CAA7046169.1"/>
    </source>
</evidence>
<dbReference type="GO" id="GO:0071339">
    <property type="term" value="C:MLL1 complex"/>
    <property type="evidence" value="ECO:0007669"/>
    <property type="project" value="InterPro"/>
</dbReference>
<dbReference type="Proteomes" id="UP000467841">
    <property type="component" value="Unassembled WGS sequence"/>
</dbReference>
<evidence type="ECO:0000259" key="2">
    <source>
        <dbReference type="PROSITE" id="PS50006"/>
    </source>
</evidence>
<accession>A0A6D2K2B2</accession>
<dbReference type="CDD" id="cd22687">
    <property type="entry name" value="FHA_MCRS1"/>
    <property type="match status" value="1"/>
</dbReference>
<dbReference type="AlphaFoldDB" id="A0A6D2K2B2"/>
<dbReference type="GO" id="GO:0044545">
    <property type="term" value="C:NSL complex"/>
    <property type="evidence" value="ECO:0007669"/>
    <property type="project" value="TreeGrafter"/>
</dbReference>
<dbReference type="GO" id="GO:0031011">
    <property type="term" value="C:Ino80 complex"/>
    <property type="evidence" value="ECO:0007669"/>
    <property type="project" value="InterPro"/>
</dbReference>
<name>A0A6D2K2B2_9BRAS</name>
<dbReference type="PANTHER" id="PTHR13233">
    <property type="entry name" value="MICROSPHERULE PROTEIN 1"/>
    <property type="match status" value="1"/>
</dbReference>
<feature type="region of interest" description="Disordered" evidence="1">
    <location>
        <begin position="77"/>
        <end position="101"/>
    </location>
</feature>
<gene>
    <name evidence="3" type="ORF">MERR_LOCUS33404</name>
</gene>
<evidence type="ECO:0000256" key="1">
    <source>
        <dbReference type="SAM" id="MobiDB-lite"/>
    </source>
</evidence>
<dbReference type="GO" id="GO:0045944">
    <property type="term" value="P:positive regulation of transcription by RNA polymerase II"/>
    <property type="evidence" value="ECO:0007669"/>
    <property type="project" value="TreeGrafter"/>
</dbReference>